<dbReference type="EMBL" id="JH000302">
    <property type="protein sequence ID" value="EGV94264.1"/>
    <property type="molecule type" value="Genomic_DNA"/>
</dbReference>
<organism evidence="1 2">
    <name type="scientific">Cricetulus griseus</name>
    <name type="common">Chinese hamster</name>
    <name type="synonym">Cricetulus barabensis griseus</name>
    <dbReference type="NCBI Taxonomy" id="10029"/>
    <lineage>
        <taxon>Eukaryota</taxon>
        <taxon>Metazoa</taxon>
        <taxon>Chordata</taxon>
        <taxon>Craniata</taxon>
        <taxon>Vertebrata</taxon>
        <taxon>Euteleostomi</taxon>
        <taxon>Mammalia</taxon>
        <taxon>Eutheria</taxon>
        <taxon>Euarchontoglires</taxon>
        <taxon>Glires</taxon>
        <taxon>Rodentia</taxon>
        <taxon>Myomorpha</taxon>
        <taxon>Muroidea</taxon>
        <taxon>Cricetidae</taxon>
        <taxon>Cricetinae</taxon>
        <taxon>Cricetulus</taxon>
    </lineage>
</organism>
<sequence length="72" mass="8438">MSIFYFVDKFLISKVGYLGFLPCPVVESGACYLNCLKNCTCKAVWSHVRLRSLCPYFLNLSWQYRMWTSLLL</sequence>
<reference evidence="2" key="1">
    <citation type="journal article" date="2011" name="Nat. Biotechnol.">
        <title>The genomic sequence of the Chinese hamster ovary (CHO)-K1 cell line.</title>
        <authorList>
            <person name="Xu X."/>
            <person name="Nagarajan H."/>
            <person name="Lewis N.E."/>
            <person name="Pan S."/>
            <person name="Cai Z."/>
            <person name="Liu X."/>
            <person name="Chen W."/>
            <person name="Xie M."/>
            <person name="Wang W."/>
            <person name="Hammond S."/>
            <person name="Andersen M.R."/>
            <person name="Neff N."/>
            <person name="Passarelli B."/>
            <person name="Koh W."/>
            <person name="Fan H.C."/>
            <person name="Wang J."/>
            <person name="Gui Y."/>
            <person name="Lee K.H."/>
            <person name="Betenbaugh M.J."/>
            <person name="Quake S.R."/>
            <person name="Famili I."/>
            <person name="Palsson B.O."/>
            <person name="Wang J."/>
        </authorList>
    </citation>
    <scope>NUCLEOTIDE SEQUENCE [LARGE SCALE GENOMIC DNA]</scope>
    <source>
        <strain evidence="2">CHO K1 cell line</strain>
    </source>
</reference>
<evidence type="ECO:0000313" key="1">
    <source>
        <dbReference type="EMBL" id="EGV94264.1"/>
    </source>
</evidence>
<dbReference type="Proteomes" id="UP000001075">
    <property type="component" value="Unassembled WGS sequence"/>
</dbReference>
<name>G3HDR7_CRIGR</name>
<dbReference type="InParanoid" id="G3HDR7"/>
<dbReference type="AlphaFoldDB" id="G3HDR7"/>
<evidence type="ECO:0000313" key="2">
    <source>
        <dbReference type="Proteomes" id="UP000001075"/>
    </source>
</evidence>
<accession>G3HDR7</accession>
<proteinExistence type="predicted"/>
<protein>
    <submittedName>
        <fullName evidence="1">Uncharacterized protein</fullName>
    </submittedName>
</protein>
<gene>
    <name evidence="1" type="ORF">I79_008660</name>
</gene>